<keyword evidence="7" id="KW-1185">Reference proteome</keyword>
<dbReference type="GO" id="GO:0003700">
    <property type="term" value="F:DNA-binding transcription factor activity"/>
    <property type="evidence" value="ECO:0007669"/>
    <property type="project" value="TreeGrafter"/>
</dbReference>
<dbReference type="InterPro" id="IPR050109">
    <property type="entry name" value="HTH-type_TetR-like_transc_reg"/>
</dbReference>
<evidence type="ECO:0000256" key="1">
    <source>
        <dbReference type="ARBA" id="ARBA00023015"/>
    </source>
</evidence>
<dbReference type="Proteomes" id="UP000619260">
    <property type="component" value="Unassembled WGS sequence"/>
</dbReference>
<dbReference type="GO" id="GO:0000976">
    <property type="term" value="F:transcription cis-regulatory region binding"/>
    <property type="evidence" value="ECO:0007669"/>
    <property type="project" value="TreeGrafter"/>
</dbReference>
<keyword evidence="1" id="KW-0805">Transcription regulation</keyword>
<keyword evidence="3" id="KW-0804">Transcription</keyword>
<evidence type="ECO:0000313" key="6">
    <source>
        <dbReference type="EMBL" id="GIJ46105.1"/>
    </source>
</evidence>
<dbReference type="PROSITE" id="PS50977">
    <property type="entry name" value="HTH_TETR_2"/>
    <property type="match status" value="1"/>
</dbReference>
<keyword evidence="2 4" id="KW-0238">DNA-binding</keyword>
<accession>A0A8J4DPM3</accession>
<feature type="DNA-binding region" description="H-T-H motif" evidence="4">
    <location>
        <begin position="45"/>
        <end position="64"/>
    </location>
</feature>
<sequence length="215" mass="23712">MVSQVSEQRLTRARNRRGEGTKLRSELIEAARRLLTTAEHESEVSIRAVTRAAGTAPQSFYLQFANIEELLQEVYALEFQLQREALLAATADASDPIAALRALCRAYYDYAQQYPGRYRAMTAVRGRAHDALDPAQFPGMPIFALTVTAVDAALAAAGRHDTNPHTATASLWAWLHGIIVLRADRPAFPWPPADDMLDGMIAHFLAAPYPLLPSQ</sequence>
<name>A0A8J4DPM3_9ACTN</name>
<dbReference type="InterPro" id="IPR009057">
    <property type="entry name" value="Homeodomain-like_sf"/>
</dbReference>
<evidence type="ECO:0000259" key="5">
    <source>
        <dbReference type="PROSITE" id="PS50977"/>
    </source>
</evidence>
<evidence type="ECO:0000256" key="4">
    <source>
        <dbReference type="PROSITE-ProRule" id="PRU00335"/>
    </source>
</evidence>
<dbReference type="SUPFAM" id="SSF46689">
    <property type="entry name" value="Homeodomain-like"/>
    <property type="match status" value="1"/>
</dbReference>
<dbReference type="Pfam" id="PF13305">
    <property type="entry name" value="TetR_C_33"/>
    <property type="match status" value="1"/>
</dbReference>
<dbReference type="InterPro" id="IPR001647">
    <property type="entry name" value="HTH_TetR"/>
</dbReference>
<dbReference type="PANTHER" id="PTHR30055">
    <property type="entry name" value="HTH-TYPE TRANSCRIPTIONAL REGULATOR RUTR"/>
    <property type="match status" value="1"/>
</dbReference>
<organism evidence="6 7">
    <name type="scientific">Virgisporangium aliadipatigenens</name>
    <dbReference type="NCBI Taxonomy" id="741659"/>
    <lineage>
        <taxon>Bacteria</taxon>
        <taxon>Bacillati</taxon>
        <taxon>Actinomycetota</taxon>
        <taxon>Actinomycetes</taxon>
        <taxon>Micromonosporales</taxon>
        <taxon>Micromonosporaceae</taxon>
        <taxon>Virgisporangium</taxon>
    </lineage>
</organism>
<dbReference type="PANTHER" id="PTHR30055:SF234">
    <property type="entry name" value="HTH-TYPE TRANSCRIPTIONAL REGULATOR BETI"/>
    <property type="match status" value="1"/>
</dbReference>
<dbReference type="EMBL" id="BOPF01000009">
    <property type="protein sequence ID" value="GIJ46105.1"/>
    <property type="molecule type" value="Genomic_DNA"/>
</dbReference>
<dbReference type="SUPFAM" id="SSF48498">
    <property type="entry name" value="Tetracyclin repressor-like, C-terminal domain"/>
    <property type="match status" value="1"/>
</dbReference>
<reference evidence="6" key="1">
    <citation type="submission" date="2021-01" db="EMBL/GenBank/DDBJ databases">
        <title>Whole genome shotgun sequence of Virgisporangium aliadipatigenens NBRC 105644.</title>
        <authorList>
            <person name="Komaki H."/>
            <person name="Tamura T."/>
        </authorList>
    </citation>
    <scope>NUCLEOTIDE SEQUENCE</scope>
    <source>
        <strain evidence="6">NBRC 105644</strain>
    </source>
</reference>
<dbReference type="InterPro" id="IPR036271">
    <property type="entry name" value="Tet_transcr_reg_TetR-rel_C_sf"/>
</dbReference>
<evidence type="ECO:0000256" key="3">
    <source>
        <dbReference type="ARBA" id="ARBA00023163"/>
    </source>
</evidence>
<evidence type="ECO:0000256" key="2">
    <source>
        <dbReference type="ARBA" id="ARBA00023125"/>
    </source>
</evidence>
<dbReference type="InterPro" id="IPR025996">
    <property type="entry name" value="MT1864/Rv1816-like_C"/>
</dbReference>
<dbReference type="Gene3D" id="1.10.357.10">
    <property type="entry name" value="Tetracycline Repressor, domain 2"/>
    <property type="match status" value="1"/>
</dbReference>
<proteinExistence type="predicted"/>
<dbReference type="AlphaFoldDB" id="A0A8J4DPM3"/>
<dbReference type="Pfam" id="PF00440">
    <property type="entry name" value="TetR_N"/>
    <property type="match status" value="1"/>
</dbReference>
<protein>
    <submittedName>
        <fullName evidence="6">TetR family transcriptional regulator</fullName>
    </submittedName>
</protein>
<feature type="domain" description="HTH tetR-type" evidence="5">
    <location>
        <begin position="21"/>
        <end position="82"/>
    </location>
</feature>
<comment type="caution">
    <text evidence="6">The sequence shown here is derived from an EMBL/GenBank/DDBJ whole genome shotgun (WGS) entry which is preliminary data.</text>
</comment>
<gene>
    <name evidence="6" type="ORF">Val02_29910</name>
</gene>
<evidence type="ECO:0000313" key="7">
    <source>
        <dbReference type="Proteomes" id="UP000619260"/>
    </source>
</evidence>